<dbReference type="STRING" id="880073.Cabys_613"/>
<dbReference type="GO" id="GO:0006355">
    <property type="term" value="P:regulation of DNA-templated transcription"/>
    <property type="evidence" value="ECO:0007669"/>
    <property type="project" value="InterPro"/>
</dbReference>
<dbReference type="SUPFAM" id="SSF46689">
    <property type="entry name" value="Homeodomain-like"/>
    <property type="match status" value="1"/>
</dbReference>
<keyword evidence="13" id="KW-1185">Reference proteome</keyword>
<dbReference type="PANTHER" id="PTHR32071">
    <property type="entry name" value="TRANSCRIPTIONAL REGULATORY PROTEIN"/>
    <property type="match status" value="1"/>
</dbReference>
<dbReference type="InterPro" id="IPR025662">
    <property type="entry name" value="Sigma_54_int_dom_ATP-bd_1"/>
</dbReference>
<dbReference type="AlphaFoldDB" id="H1XTK0"/>
<dbReference type="Gene3D" id="3.40.50.2300">
    <property type="match status" value="1"/>
</dbReference>
<accession>H1XTK0</accession>
<evidence type="ECO:0000313" key="13">
    <source>
        <dbReference type="Proteomes" id="UP000004671"/>
    </source>
</evidence>
<evidence type="ECO:0000256" key="7">
    <source>
        <dbReference type="PROSITE-ProRule" id="PRU00169"/>
    </source>
</evidence>
<keyword evidence="4" id="KW-0902">Two-component regulatory system</keyword>
<dbReference type="RefSeq" id="WP_006928608.1">
    <property type="nucleotide sequence ID" value="NZ_CM001402.1"/>
</dbReference>
<dbReference type="FunFam" id="3.40.50.300:FF:000006">
    <property type="entry name" value="DNA-binding transcriptional regulator NtrC"/>
    <property type="match status" value="1"/>
</dbReference>
<dbReference type="Gene3D" id="1.10.10.60">
    <property type="entry name" value="Homeodomain-like"/>
    <property type="match status" value="1"/>
</dbReference>
<dbReference type="FunFam" id="3.40.50.2300:FF:000018">
    <property type="entry name" value="DNA-binding transcriptional regulator NtrC"/>
    <property type="match status" value="1"/>
</dbReference>
<dbReference type="PROSITE" id="PS00688">
    <property type="entry name" value="SIGMA54_INTERACT_3"/>
    <property type="match status" value="1"/>
</dbReference>
<feature type="coiled-coil region" evidence="8">
    <location>
        <begin position="111"/>
        <end position="138"/>
    </location>
</feature>
<dbReference type="InterPro" id="IPR058031">
    <property type="entry name" value="AAA_lid_NorR"/>
</dbReference>
<dbReference type="Proteomes" id="UP000004671">
    <property type="component" value="Chromosome"/>
</dbReference>
<dbReference type="GO" id="GO:0043565">
    <property type="term" value="F:sequence-specific DNA binding"/>
    <property type="evidence" value="ECO:0007669"/>
    <property type="project" value="InterPro"/>
</dbReference>
<dbReference type="InterPro" id="IPR027417">
    <property type="entry name" value="P-loop_NTPase"/>
</dbReference>
<name>H1XTK0_CALAY</name>
<evidence type="ECO:0000313" key="14">
    <source>
        <dbReference type="Proteomes" id="UP000183868"/>
    </source>
</evidence>
<dbReference type="InterPro" id="IPR002078">
    <property type="entry name" value="Sigma_54_int"/>
</dbReference>
<dbReference type="InterPro" id="IPR025944">
    <property type="entry name" value="Sigma_54_int_dom_CS"/>
</dbReference>
<evidence type="ECO:0000256" key="6">
    <source>
        <dbReference type="ARBA" id="ARBA00023163"/>
    </source>
</evidence>
<reference evidence="12 13" key="1">
    <citation type="submission" date="2011-09" db="EMBL/GenBank/DDBJ databases">
        <title>The permanent draft genome of Caldithrix abyssi DSM 13497.</title>
        <authorList>
            <consortium name="US DOE Joint Genome Institute (JGI-PGF)"/>
            <person name="Lucas S."/>
            <person name="Han J."/>
            <person name="Lapidus A."/>
            <person name="Bruce D."/>
            <person name="Goodwin L."/>
            <person name="Pitluck S."/>
            <person name="Peters L."/>
            <person name="Kyrpides N."/>
            <person name="Mavromatis K."/>
            <person name="Ivanova N."/>
            <person name="Mikhailova N."/>
            <person name="Chertkov O."/>
            <person name="Detter J.C."/>
            <person name="Tapia R."/>
            <person name="Han C."/>
            <person name="Land M."/>
            <person name="Hauser L."/>
            <person name="Markowitz V."/>
            <person name="Cheng J.-F."/>
            <person name="Hugenholtz P."/>
            <person name="Woyke T."/>
            <person name="Wu D."/>
            <person name="Spring S."/>
            <person name="Brambilla E."/>
            <person name="Klenk H.-P."/>
            <person name="Eisen J.A."/>
        </authorList>
    </citation>
    <scope>NUCLEOTIDE SEQUENCE [LARGE SCALE GENOMIC DNA]</scope>
    <source>
        <strain evidence="12 13">DSM 13497</strain>
    </source>
</reference>
<feature type="domain" description="Response regulatory" evidence="10">
    <location>
        <begin position="2"/>
        <end position="116"/>
    </location>
</feature>
<dbReference type="Pfam" id="PF00158">
    <property type="entry name" value="Sigma54_activat"/>
    <property type="match status" value="1"/>
</dbReference>
<dbReference type="PROSITE" id="PS00675">
    <property type="entry name" value="SIGMA54_INTERACT_1"/>
    <property type="match status" value="1"/>
</dbReference>
<dbReference type="KEGG" id="caby:Cabys_613"/>
<dbReference type="Gene3D" id="1.10.8.60">
    <property type="match status" value="1"/>
</dbReference>
<keyword evidence="5" id="KW-0805">Transcription regulation</keyword>
<evidence type="ECO:0000256" key="5">
    <source>
        <dbReference type="ARBA" id="ARBA00023015"/>
    </source>
</evidence>
<keyword evidence="6" id="KW-0804">Transcription</keyword>
<reference evidence="11 14" key="2">
    <citation type="submission" date="2016-11" db="EMBL/GenBank/DDBJ databases">
        <title>Genomic analysis of Caldithrix abyssi and proposal of a novel bacterial phylum Caldithrichaeota.</title>
        <authorList>
            <person name="Kublanov I."/>
            <person name="Sigalova O."/>
            <person name="Gavrilov S."/>
            <person name="Lebedinsky A."/>
            <person name="Ivanova N."/>
            <person name="Daum C."/>
            <person name="Reddy T."/>
            <person name="Klenk H.P."/>
            <person name="Goker M."/>
            <person name="Reva O."/>
            <person name="Miroshnichenko M."/>
            <person name="Kyprides N."/>
            <person name="Woyke T."/>
            <person name="Gelfand M."/>
        </authorList>
    </citation>
    <scope>NUCLEOTIDE SEQUENCE [LARGE SCALE GENOMIC DNA]</scope>
    <source>
        <strain evidence="11 14">LF13</strain>
    </source>
</reference>
<evidence type="ECO:0000313" key="12">
    <source>
        <dbReference type="EMBL" id="EHO41475.1"/>
    </source>
</evidence>
<dbReference type="SMART" id="SM00382">
    <property type="entry name" value="AAA"/>
    <property type="match status" value="1"/>
</dbReference>
<dbReference type="Pfam" id="PF25601">
    <property type="entry name" value="AAA_lid_14"/>
    <property type="match status" value="1"/>
</dbReference>
<evidence type="ECO:0000259" key="10">
    <source>
        <dbReference type="PROSITE" id="PS50110"/>
    </source>
</evidence>
<dbReference type="Pfam" id="PF02954">
    <property type="entry name" value="HTH_8"/>
    <property type="match status" value="1"/>
</dbReference>
<dbReference type="SMART" id="SM00448">
    <property type="entry name" value="REC"/>
    <property type="match status" value="1"/>
</dbReference>
<evidence type="ECO:0000256" key="8">
    <source>
        <dbReference type="SAM" id="Coils"/>
    </source>
</evidence>
<dbReference type="eggNOG" id="COG2204">
    <property type="taxonomic scope" value="Bacteria"/>
</dbReference>
<evidence type="ECO:0000313" key="11">
    <source>
        <dbReference type="EMBL" id="APF17364.1"/>
    </source>
</evidence>
<gene>
    <name evidence="11" type="ORF">Cabys_613</name>
    <name evidence="12" type="ORF">Calab_1861</name>
</gene>
<dbReference type="SUPFAM" id="SSF52172">
    <property type="entry name" value="CheY-like"/>
    <property type="match status" value="1"/>
</dbReference>
<dbReference type="HOGENOM" id="CLU_000445_0_6_0"/>
<evidence type="ECO:0000259" key="9">
    <source>
        <dbReference type="PROSITE" id="PS50045"/>
    </source>
</evidence>
<dbReference type="InParanoid" id="H1XTK0"/>
<feature type="domain" description="Sigma-54 factor interaction" evidence="9">
    <location>
        <begin position="140"/>
        <end position="367"/>
    </location>
</feature>
<keyword evidence="8" id="KW-0175">Coiled coil</keyword>
<dbReference type="EMBL" id="CP018099">
    <property type="protein sequence ID" value="APF17364.1"/>
    <property type="molecule type" value="Genomic_DNA"/>
</dbReference>
<dbReference type="Gene3D" id="3.40.50.300">
    <property type="entry name" value="P-loop containing nucleotide triphosphate hydrolases"/>
    <property type="match status" value="1"/>
</dbReference>
<dbReference type="InterPro" id="IPR011006">
    <property type="entry name" value="CheY-like_superfamily"/>
</dbReference>
<dbReference type="Proteomes" id="UP000183868">
    <property type="component" value="Chromosome"/>
</dbReference>
<evidence type="ECO:0000256" key="4">
    <source>
        <dbReference type="ARBA" id="ARBA00023012"/>
    </source>
</evidence>
<feature type="modified residue" description="4-aspartylphosphate" evidence="7">
    <location>
        <position position="51"/>
    </location>
</feature>
<sequence length="461" mass="52793">MKILIIEDEKISRITLNDLLKKEGYDVSSVETGTEGLELFEREAFDLVLADLRLPGADGIEVLRQVKSKKPRTVVVLMTAYGTVDTAVQALKMGAYDYLTKPFTPDHLLNILRNAEKLQRVLDENQQLKKRLEIIEKQPIIGASPAMRHLQEIIHHVARHDSTVLIVGESGTGKELVARALHENSWRKDQPFWAVNCAAIPETLLESELFGYEKGAFTGAAKRHLGYFERANHGTLFIDDIDDLPMKMQVKLLRVLQEQELIRIGGWESVKIDVRVITATKVDLKQRMKEGRFREDLFYRLNIIPIVLPPLRERKEDIPQLIKHFLQKQNATHIWRLFSPELLERLSQYDWPGNVRELENFVERFVAFSGMQSFDPFALLPGVTSGKEQPLPESSSFFSYHSFNDFMAAKEKEIIDWAMKQANNNISKAADLLKLPRTTLRSKLEKINRRKAGGGEKSVRV</sequence>
<dbReference type="PaxDb" id="880073-Calab_1861"/>
<keyword evidence="2" id="KW-0547">Nucleotide-binding</keyword>
<dbReference type="GO" id="GO:0000160">
    <property type="term" value="P:phosphorelay signal transduction system"/>
    <property type="evidence" value="ECO:0007669"/>
    <property type="project" value="UniProtKB-KW"/>
</dbReference>
<dbReference type="CDD" id="cd00009">
    <property type="entry name" value="AAA"/>
    <property type="match status" value="1"/>
</dbReference>
<dbReference type="OrthoDB" id="9810703at2"/>
<dbReference type="Pfam" id="PF00072">
    <property type="entry name" value="Response_reg"/>
    <property type="match status" value="1"/>
</dbReference>
<evidence type="ECO:0000256" key="1">
    <source>
        <dbReference type="ARBA" id="ARBA00022553"/>
    </source>
</evidence>
<dbReference type="InterPro" id="IPR002197">
    <property type="entry name" value="HTH_Fis"/>
</dbReference>
<dbReference type="InterPro" id="IPR003593">
    <property type="entry name" value="AAA+_ATPase"/>
</dbReference>
<dbReference type="InterPro" id="IPR001789">
    <property type="entry name" value="Sig_transdc_resp-reg_receiver"/>
</dbReference>
<evidence type="ECO:0000256" key="2">
    <source>
        <dbReference type="ARBA" id="ARBA00022741"/>
    </source>
</evidence>
<keyword evidence="1 7" id="KW-0597">Phosphoprotein</keyword>
<dbReference type="PROSITE" id="PS50110">
    <property type="entry name" value="RESPONSE_REGULATORY"/>
    <property type="match status" value="1"/>
</dbReference>
<evidence type="ECO:0000256" key="3">
    <source>
        <dbReference type="ARBA" id="ARBA00022840"/>
    </source>
</evidence>
<dbReference type="GO" id="GO:0005524">
    <property type="term" value="F:ATP binding"/>
    <property type="evidence" value="ECO:0007669"/>
    <property type="project" value="UniProtKB-KW"/>
</dbReference>
<organism evidence="12 13">
    <name type="scientific">Caldithrix abyssi DSM 13497</name>
    <dbReference type="NCBI Taxonomy" id="880073"/>
    <lineage>
        <taxon>Bacteria</taxon>
        <taxon>Pseudomonadati</taxon>
        <taxon>Calditrichota</taxon>
        <taxon>Calditrichia</taxon>
        <taxon>Calditrichales</taxon>
        <taxon>Calditrichaceae</taxon>
        <taxon>Caldithrix</taxon>
    </lineage>
</organism>
<dbReference type="InterPro" id="IPR009057">
    <property type="entry name" value="Homeodomain-like_sf"/>
</dbReference>
<dbReference type="EMBL" id="CM001402">
    <property type="protein sequence ID" value="EHO41475.1"/>
    <property type="molecule type" value="Genomic_DNA"/>
</dbReference>
<dbReference type="PRINTS" id="PR01590">
    <property type="entry name" value="HTHFIS"/>
</dbReference>
<dbReference type="PROSITE" id="PS50045">
    <property type="entry name" value="SIGMA54_INTERACT_4"/>
    <property type="match status" value="1"/>
</dbReference>
<dbReference type="SUPFAM" id="SSF52540">
    <property type="entry name" value="P-loop containing nucleoside triphosphate hydrolases"/>
    <property type="match status" value="1"/>
</dbReference>
<protein>
    <submittedName>
        <fullName evidence="11">Regulatory protein, Fis family</fullName>
    </submittedName>
    <submittedName>
        <fullName evidence="12">Two component, sigma54 specific, transcriptional regulator, Fis family</fullName>
    </submittedName>
</protein>
<proteinExistence type="predicted"/>
<keyword evidence="3" id="KW-0067">ATP-binding</keyword>